<feature type="compositionally biased region" description="Basic and acidic residues" evidence="1">
    <location>
        <begin position="330"/>
        <end position="360"/>
    </location>
</feature>
<dbReference type="Proteomes" id="UP001341840">
    <property type="component" value="Unassembled WGS sequence"/>
</dbReference>
<evidence type="ECO:0000313" key="2">
    <source>
        <dbReference type="EMBL" id="MED6158473.1"/>
    </source>
</evidence>
<comment type="caution">
    <text evidence="2">The sequence shown here is derived from an EMBL/GenBank/DDBJ whole genome shotgun (WGS) entry which is preliminary data.</text>
</comment>
<evidence type="ECO:0000256" key="1">
    <source>
        <dbReference type="SAM" id="MobiDB-lite"/>
    </source>
</evidence>
<keyword evidence="3" id="KW-1185">Reference proteome</keyword>
<proteinExistence type="predicted"/>
<feature type="compositionally biased region" description="Basic and acidic residues" evidence="1">
    <location>
        <begin position="221"/>
        <end position="231"/>
    </location>
</feature>
<feature type="region of interest" description="Disordered" evidence="1">
    <location>
        <begin position="412"/>
        <end position="438"/>
    </location>
</feature>
<name>A0ABU6UF17_9FABA</name>
<feature type="compositionally biased region" description="Basic residues" evidence="1">
    <location>
        <begin position="414"/>
        <end position="426"/>
    </location>
</feature>
<reference evidence="2 3" key="1">
    <citation type="journal article" date="2023" name="Plants (Basel)">
        <title>Bridging the Gap: Combining Genomics and Transcriptomics Approaches to Understand Stylosanthes scabra, an Orphan Legume from the Brazilian Caatinga.</title>
        <authorList>
            <person name="Ferreira-Neto J.R.C."/>
            <person name="da Silva M.D."/>
            <person name="Binneck E."/>
            <person name="de Melo N.F."/>
            <person name="da Silva R.H."/>
            <person name="de Melo A.L.T.M."/>
            <person name="Pandolfi V."/>
            <person name="Bustamante F.O."/>
            <person name="Brasileiro-Vidal A.C."/>
            <person name="Benko-Iseppon A.M."/>
        </authorList>
    </citation>
    <scope>NUCLEOTIDE SEQUENCE [LARGE SCALE GENOMIC DNA]</scope>
    <source>
        <tissue evidence="2">Leaves</tissue>
    </source>
</reference>
<evidence type="ECO:0008006" key="4">
    <source>
        <dbReference type="Google" id="ProtNLM"/>
    </source>
</evidence>
<protein>
    <recommendedName>
        <fullName evidence="4">DUF4283 domain-containing protein</fullName>
    </recommendedName>
</protein>
<feature type="compositionally biased region" description="Basic and acidic residues" evidence="1">
    <location>
        <begin position="164"/>
        <end position="189"/>
    </location>
</feature>
<organism evidence="2 3">
    <name type="scientific">Stylosanthes scabra</name>
    <dbReference type="NCBI Taxonomy" id="79078"/>
    <lineage>
        <taxon>Eukaryota</taxon>
        <taxon>Viridiplantae</taxon>
        <taxon>Streptophyta</taxon>
        <taxon>Embryophyta</taxon>
        <taxon>Tracheophyta</taxon>
        <taxon>Spermatophyta</taxon>
        <taxon>Magnoliopsida</taxon>
        <taxon>eudicotyledons</taxon>
        <taxon>Gunneridae</taxon>
        <taxon>Pentapetalae</taxon>
        <taxon>rosids</taxon>
        <taxon>fabids</taxon>
        <taxon>Fabales</taxon>
        <taxon>Fabaceae</taxon>
        <taxon>Papilionoideae</taxon>
        <taxon>50 kb inversion clade</taxon>
        <taxon>dalbergioids sensu lato</taxon>
        <taxon>Dalbergieae</taxon>
        <taxon>Pterocarpus clade</taxon>
        <taxon>Stylosanthes</taxon>
    </lineage>
</organism>
<dbReference type="EMBL" id="JASCZI010120976">
    <property type="protein sequence ID" value="MED6158473.1"/>
    <property type="molecule type" value="Genomic_DNA"/>
</dbReference>
<accession>A0ABU6UF17</accession>
<feature type="compositionally biased region" description="Basic and acidic residues" evidence="1">
    <location>
        <begin position="197"/>
        <end position="213"/>
    </location>
</feature>
<sequence length="438" mass="49821">MKAMMEKGLIGDTLDPYCLKEMERKLKAEWQTLEIVKMVGDMKVLMLLNSKENMEDLMGSEKMKSFFLETRRWRPREANRTRKFWLEISGLPIDGWSEENMIKIGEVWGKVLMVEVAKGGHYSFFRVWVVANTGPLIRSWATILINGINYTIFVKEDDRSVSWVSDDDKAQRSTEQEKTDEDAKAKANEPLEADGGSGDKDEGGRSAAEDHTQPEGGNATIREEEAKESRVGETQQLQSGRTSGSPECVVETGFGFIGLVVNNGVVSNPTKTVTLEDDRTTDQSLEMGGRRPNTLKTWMGVIWRTLRTTKSYNPTTQFLRISQHRLDSRNYHKEDRAKKQKEINKGKQSTKETIREDEKSGFWQDSEDEIENTKEEVEETWRIGNRVGIGAEVEDGARKYLLSKTEEVVLKDSQRKKKAGRCRKKASKEVGVSTDLES</sequence>
<evidence type="ECO:0000313" key="3">
    <source>
        <dbReference type="Proteomes" id="UP001341840"/>
    </source>
</evidence>
<feature type="region of interest" description="Disordered" evidence="1">
    <location>
        <begin position="270"/>
        <end position="291"/>
    </location>
</feature>
<feature type="compositionally biased region" description="Polar residues" evidence="1">
    <location>
        <begin position="232"/>
        <end position="245"/>
    </location>
</feature>
<feature type="region of interest" description="Disordered" evidence="1">
    <location>
        <begin position="164"/>
        <end position="247"/>
    </location>
</feature>
<feature type="region of interest" description="Disordered" evidence="1">
    <location>
        <begin position="330"/>
        <end position="376"/>
    </location>
</feature>
<gene>
    <name evidence="2" type="ORF">PIB30_033006</name>
</gene>